<gene>
    <name evidence="2" type="ORF">AOB60_32615</name>
</gene>
<accession>A0A2N8PCF3</accession>
<feature type="transmembrane region" description="Helical" evidence="1">
    <location>
        <begin position="194"/>
        <end position="217"/>
    </location>
</feature>
<proteinExistence type="predicted"/>
<comment type="caution">
    <text evidence="2">The sequence shown here is derived from an EMBL/GenBank/DDBJ whole genome shotgun (WGS) entry which is preliminary data.</text>
</comment>
<sequence>MLALRLARGTHPLVLLRRLLVTAAAAGTGFLVLAALGHAAAHPATAGDSLARLLWCTAPLAATAQLAVSVARTDPAARLQRGMAAAGLGPFRLTLLAATSTALFCALGVLLSLVVFLALRGDLGTAASGTGTGSRAIDSGLLGAGHPLPWIGALMLISVIPLTAAVATAFSLRPRTEAGAVDTDTPSTTEAPSGLPWGVALAAAGLAIEAYTSPAAGAAGELLPLSGQLIGSPPGVLAGWALAAIGLVLAGPGLVYLSGQLLCAGRPGALRLLSGRVLQEESHRLGRPLGVLCAVASGVYAAGVLHQAAPSRPLGPFTAIGAAVVLACVTVSALSSALESRAARARSTATLRRLGASAFVLHRVTALRATALVLVLGPLTWTVAEMATLPLVH</sequence>
<reference evidence="3" key="1">
    <citation type="submission" date="2015-09" db="EMBL/GenBank/DDBJ databases">
        <authorList>
            <person name="Graham D.E."/>
            <person name="Mahan K.M."/>
            <person name="Klingeman D.M."/>
            <person name="Fida T."/>
            <person name="Giannone R.J."/>
            <person name="Hettich R.L."/>
            <person name="Parry R.J."/>
            <person name="Spain J.C."/>
        </authorList>
    </citation>
    <scope>NUCLEOTIDE SEQUENCE [LARGE SCALE GENOMIC DNA]</scope>
    <source>
        <strain evidence="3">JCM 4701</strain>
    </source>
</reference>
<evidence type="ECO:0000256" key="1">
    <source>
        <dbReference type="SAM" id="Phobius"/>
    </source>
</evidence>
<feature type="transmembrane region" description="Helical" evidence="1">
    <location>
        <begin position="317"/>
        <end position="338"/>
    </location>
</feature>
<feature type="transmembrane region" description="Helical" evidence="1">
    <location>
        <begin position="237"/>
        <end position="264"/>
    </location>
</feature>
<keyword evidence="1" id="KW-0472">Membrane</keyword>
<feature type="transmembrane region" description="Helical" evidence="1">
    <location>
        <begin position="93"/>
        <end position="119"/>
    </location>
</feature>
<dbReference type="RefSeq" id="WP_102925964.1">
    <property type="nucleotide sequence ID" value="NZ_LJSN01000003.1"/>
</dbReference>
<feature type="transmembrane region" description="Helical" evidence="1">
    <location>
        <begin position="49"/>
        <end position="72"/>
    </location>
</feature>
<name>A0A2N8PCF3_STRNR</name>
<dbReference type="Proteomes" id="UP000236047">
    <property type="component" value="Unassembled WGS sequence"/>
</dbReference>
<organism evidence="2 3">
    <name type="scientific">Streptomyces noursei</name>
    <name type="common">Streptomyces albulus</name>
    <dbReference type="NCBI Taxonomy" id="1971"/>
    <lineage>
        <taxon>Bacteria</taxon>
        <taxon>Bacillati</taxon>
        <taxon>Actinomycetota</taxon>
        <taxon>Actinomycetes</taxon>
        <taxon>Kitasatosporales</taxon>
        <taxon>Streptomycetaceae</taxon>
        <taxon>Streptomyces</taxon>
    </lineage>
</organism>
<evidence type="ECO:0000313" key="3">
    <source>
        <dbReference type="Proteomes" id="UP000236047"/>
    </source>
</evidence>
<dbReference type="AlphaFoldDB" id="A0A2N8PCF3"/>
<keyword evidence="1" id="KW-0812">Transmembrane</keyword>
<dbReference type="EMBL" id="LJSN01000003">
    <property type="protein sequence ID" value="PNE38708.1"/>
    <property type="molecule type" value="Genomic_DNA"/>
</dbReference>
<evidence type="ECO:0000313" key="2">
    <source>
        <dbReference type="EMBL" id="PNE38708.1"/>
    </source>
</evidence>
<feature type="transmembrane region" description="Helical" evidence="1">
    <location>
        <begin position="359"/>
        <end position="381"/>
    </location>
</feature>
<protein>
    <submittedName>
        <fullName evidence="2">Uncharacterized protein</fullName>
    </submittedName>
</protein>
<keyword evidence="3" id="KW-1185">Reference proteome</keyword>
<keyword evidence="1" id="KW-1133">Transmembrane helix</keyword>
<feature type="transmembrane region" description="Helical" evidence="1">
    <location>
        <begin position="150"/>
        <end position="173"/>
    </location>
</feature>
<feature type="transmembrane region" description="Helical" evidence="1">
    <location>
        <begin position="285"/>
        <end position="305"/>
    </location>
</feature>